<proteinExistence type="predicted"/>
<evidence type="ECO:0000313" key="2">
    <source>
        <dbReference type="Proteomes" id="UP000005755"/>
    </source>
</evidence>
<keyword evidence="2" id="KW-1185">Reference proteome</keyword>
<dbReference type="EMBL" id="DS990391">
    <property type="protein sequence ID" value="EFR45858.1"/>
    <property type="molecule type" value="Genomic_DNA"/>
</dbReference>
<organism evidence="1 2">
    <name type="scientific">Helicobacter cinaedi CCUG 18818 = ATCC BAA-847</name>
    <dbReference type="NCBI Taxonomy" id="537971"/>
    <lineage>
        <taxon>Bacteria</taxon>
        <taxon>Pseudomonadati</taxon>
        <taxon>Campylobacterota</taxon>
        <taxon>Epsilonproteobacteria</taxon>
        <taxon>Campylobacterales</taxon>
        <taxon>Helicobacteraceae</taxon>
        <taxon>Helicobacter</taxon>
    </lineage>
</organism>
<dbReference type="Proteomes" id="UP000005755">
    <property type="component" value="Unassembled WGS sequence"/>
</dbReference>
<dbReference type="InterPro" id="IPR030955">
    <property type="entry name" value="CHP04423"/>
</dbReference>
<evidence type="ECO:0000313" key="1">
    <source>
        <dbReference type="EMBL" id="EFR45858.1"/>
    </source>
</evidence>
<reference evidence="2" key="1">
    <citation type="journal article" date="2014" name="Genome Announc.">
        <title>Draft genome sequences of six enterohepatic helicobacter species isolated from humans and one from rhesus macaques.</title>
        <authorList>
            <person name="Shen Z."/>
            <person name="Sheh A."/>
            <person name="Young S.K."/>
            <person name="Abouelliel A."/>
            <person name="Ward D.V."/>
            <person name="Earl A.M."/>
            <person name="Fox J.G."/>
        </authorList>
    </citation>
    <scope>NUCLEOTIDE SEQUENCE [LARGE SCALE GENOMIC DNA]</scope>
    <source>
        <strain evidence="2">CCUG 18818</strain>
    </source>
</reference>
<gene>
    <name evidence="1" type="ORF">HCCG_00404</name>
</gene>
<sequence>MGQAQKDTATSKGVLQKMERTMTQADFKAFYANLTESFEGYIQLSDSKDFIILDNEPLPQWEALHNGKNFIHQMCLYSPTTQRSINATQINNGFNVLDKNLADFKKSAKSEVEFLVNAQAHKRNISQIKITQIWQEVADELCCDFNVLMPTFTLFSGFTKGENND</sequence>
<accession>A0ABN0BAW4</accession>
<dbReference type="NCBIfam" id="TIGR04423">
    <property type="entry name" value="casT3_TIGR04423"/>
    <property type="match status" value="1"/>
</dbReference>
<name>A0ABN0BAW4_9HELI</name>
<evidence type="ECO:0008006" key="3">
    <source>
        <dbReference type="Google" id="ProtNLM"/>
    </source>
</evidence>
<protein>
    <recommendedName>
        <fullName evidence="3">TIGR04423 family type III CRISPR-associated protein</fullName>
    </recommendedName>
</protein>